<evidence type="ECO:0000256" key="4">
    <source>
        <dbReference type="ARBA" id="ARBA00022776"/>
    </source>
</evidence>
<dbReference type="Proteomes" id="UP000053989">
    <property type="component" value="Unassembled WGS sequence"/>
</dbReference>
<dbReference type="GO" id="GO:0007064">
    <property type="term" value="P:mitotic sister chromatid cohesion"/>
    <property type="evidence" value="ECO:0007669"/>
    <property type="project" value="InterPro"/>
</dbReference>
<evidence type="ECO:0000256" key="7">
    <source>
        <dbReference type="ARBA" id="ARBA00023306"/>
    </source>
</evidence>
<evidence type="ECO:0000256" key="6">
    <source>
        <dbReference type="ARBA" id="ARBA00023242"/>
    </source>
</evidence>
<keyword evidence="3" id="KW-0132">Cell division</keyword>
<evidence type="ECO:0008006" key="11">
    <source>
        <dbReference type="Google" id="ProtNLM"/>
    </source>
</evidence>
<evidence type="ECO:0000256" key="5">
    <source>
        <dbReference type="ARBA" id="ARBA00022829"/>
    </source>
</evidence>
<feature type="compositionally biased region" description="Basic and acidic residues" evidence="8">
    <location>
        <begin position="44"/>
        <end position="59"/>
    </location>
</feature>
<dbReference type="GO" id="GO:0005634">
    <property type="term" value="C:nucleus"/>
    <property type="evidence" value="ECO:0007669"/>
    <property type="project" value="UniProtKB-SubCell"/>
</dbReference>
<evidence type="ECO:0000256" key="3">
    <source>
        <dbReference type="ARBA" id="ARBA00022618"/>
    </source>
</evidence>
<proteinExistence type="inferred from homology"/>
<dbReference type="InterPro" id="IPR019440">
    <property type="entry name" value="MAU2"/>
</dbReference>
<reference evidence="10" key="2">
    <citation type="submission" date="2015-01" db="EMBL/GenBank/DDBJ databases">
        <title>Evolutionary Origins and Diversification of the Mycorrhizal Mutualists.</title>
        <authorList>
            <consortium name="DOE Joint Genome Institute"/>
            <consortium name="Mycorrhizal Genomics Consortium"/>
            <person name="Kohler A."/>
            <person name="Kuo A."/>
            <person name="Nagy L.G."/>
            <person name="Floudas D."/>
            <person name="Copeland A."/>
            <person name="Barry K.W."/>
            <person name="Cichocki N."/>
            <person name="Veneault-Fourrey C."/>
            <person name="LaButti K."/>
            <person name="Lindquist E.A."/>
            <person name="Lipzen A."/>
            <person name="Lundell T."/>
            <person name="Morin E."/>
            <person name="Murat C."/>
            <person name="Riley R."/>
            <person name="Ohm R."/>
            <person name="Sun H."/>
            <person name="Tunlid A."/>
            <person name="Henrissat B."/>
            <person name="Grigoriev I.V."/>
            <person name="Hibbett D.S."/>
            <person name="Martin F."/>
        </authorList>
    </citation>
    <scope>NUCLEOTIDE SEQUENCE [LARGE SCALE GENOMIC DNA]</scope>
    <source>
        <strain evidence="10">Foug A</strain>
    </source>
</reference>
<dbReference type="GO" id="GO:0051301">
    <property type="term" value="P:cell division"/>
    <property type="evidence" value="ECO:0007669"/>
    <property type="project" value="UniProtKB-KW"/>
</dbReference>
<protein>
    <recommendedName>
        <fullName evidence="11">Anaphase-promoting complex subunit 5</fullName>
    </recommendedName>
</protein>
<feature type="region of interest" description="Disordered" evidence="8">
    <location>
        <begin position="243"/>
        <end position="263"/>
    </location>
</feature>
<sequence length="837" mass="90097">MNVVVSLSTRGGRSDAEVDARCHTAYYGCNASIVTPPLDFDMDDNPRPQKRLRADHPPDLAESSEPHCLAHVPLSSIPTTSSPLRPLPPQVLLLALPALLAHPPTHEKYGLSLFLSLNALRQCLQLKTLAPDIECHAWTAFAEVGLRVIESGFSTSGEHDWANRLEEEVDKAIGKGLLIAQKNPSLRPLRHHLSLLNAHFAFRNHNTRFARAVLRRLISSFVPSDPPTIVYAAHLALITQLSTTPPSPSHDRPLGTCSQSTSTSPPELQAALTALTNLSALAVKNQHFAISKLAAVLRVRILIAAGMWEMVGDALDDAERLLDLVFEKEGDTSNIQEDGKAKQETPDLIRSYSITTQDVHDSAASQSHSQSQTPSRAPVLSETLNDCVYRERPFKIPDTDPLGLTLTVHTLILGILHHTHGGRARAAGPRLAALHSLMDSGALFGGVSSDGLVEIPIPPYPSISLRITHPRITFLLTFLISAVAKRDPVGRRPKKKVFAESGIVQCQAGRNREDGTEINVPIWSSLEDIQNIDECTLKIEGDLLCELAAVSIQRCDFDAAENYLETLIAHARTSGFFEEYASRVTLHYAHLAHAIGDTNRAETCYRVAANLDGAGPVGSNAPLTGGFVAAAARAGEALLRIGLAAVQAGPNIAPGPDQPPGAEYHAPHLDAPTVALTKDAIVRCSSSRSAPLPALSELLSAALVPSQIIRSKSLLKHALTLSGNAGDNHMRALVLAFVGAQYVYTAPEHAMEVLAVCEALGAGMGATAQTNGCGNRVDMGSGGSADAIGNAPLRLWVGERFLELFNRAGKEKRVRKQEEFNALYRSAVDKARDHRSR</sequence>
<comment type="subcellular location">
    <subcellularLocation>
        <location evidence="1">Nucleus</location>
    </subcellularLocation>
</comment>
<feature type="region of interest" description="Disordered" evidence="8">
    <location>
        <begin position="359"/>
        <end position="378"/>
    </location>
</feature>
<dbReference type="AlphaFoldDB" id="A0A0C3E832"/>
<keyword evidence="7" id="KW-0131">Cell cycle</keyword>
<accession>A0A0C3E832</accession>
<dbReference type="HOGENOM" id="CLU_010367_0_0_1"/>
<evidence type="ECO:0000313" key="10">
    <source>
        <dbReference type="Proteomes" id="UP000053989"/>
    </source>
</evidence>
<dbReference type="EMBL" id="KN822030">
    <property type="protein sequence ID" value="KIM64131.1"/>
    <property type="molecule type" value="Genomic_DNA"/>
</dbReference>
<dbReference type="GO" id="GO:0007059">
    <property type="term" value="P:chromosome segregation"/>
    <property type="evidence" value="ECO:0007669"/>
    <property type="project" value="UniProtKB-KW"/>
</dbReference>
<evidence type="ECO:0000256" key="1">
    <source>
        <dbReference type="ARBA" id="ARBA00004123"/>
    </source>
</evidence>
<evidence type="ECO:0000256" key="2">
    <source>
        <dbReference type="ARBA" id="ARBA00008585"/>
    </source>
</evidence>
<keyword evidence="6" id="KW-0539">Nucleus</keyword>
<comment type="similarity">
    <text evidence="2">Belongs to the SCC4/mau-2 family.</text>
</comment>
<keyword evidence="10" id="KW-1185">Reference proteome</keyword>
<dbReference type="OrthoDB" id="5565328at2759"/>
<evidence type="ECO:0000313" key="9">
    <source>
        <dbReference type="EMBL" id="KIM64131.1"/>
    </source>
</evidence>
<dbReference type="InParanoid" id="A0A0C3E832"/>
<keyword evidence="5" id="KW-0159">Chromosome partition</keyword>
<evidence type="ECO:0000256" key="8">
    <source>
        <dbReference type="SAM" id="MobiDB-lite"/>
    </source>
</evidence>
<feature type="compositionally biased region" description="Low complexity" evidence="8">
    <location>
        <begin position="362"/>
        <end position="372"/>
    </location>
</feature>
<name>A0A0C3E832_9AGAM</name>
<keyword evidence="4" id="KW-0498">Mitosis</keyword>
<organism evidence="9 10">
    <name type="scientific">Scleroderma citrinum Foug A</name>
    <dbReference type="NCBI Taxonomy" id="1036808"/>
    <lineage>
        <taxon>Eukaryota</taxon>
        <taxon>Fungi</taxon>
        <taxon>Dikarya</taxon>
        <taxon>Basidiomycota</taxon>
        <taxon>Agaricomycotina</taxon>
        <taxon>Agaricomycetes</taxon>
        <taxon>Agaricomycetidae</taxon>
        <taxon>Boletales</taxon>
        <taxon>Sclerodermatineae</taxon>
        <taxon>Sclerodermataceae</taxon>
        <taxon>Scleroderma</taxon>
    </lineage>
</organism>
<dbReference type="STRING" id="1036808.A0A0C3E832"/>
<reference evidence="9 10" key="1">
    <citation type="submission" date="2014-04" db="EMBL/GenBank/DDBJ databases">
        <authorList>
            <consortium name="DOE Joint Genome Institute"/>
            <person name="Kuo A."/>
            <person name="Kohler A."/>
            <person name="Nagy L.G."/>
            <person name="Floudas D."/>
            <person name="Copeland A."/>
            <person name="Barry K.W."/>
            <person name="Cichocki N."/>
            <person name="Veneault-Fourrey C."/>
            <person name="LaButti K."/>
            <person name="Lindquist E.A."/>
            <person name="Lipzen A."/>
            <person name="Lundell T."/>
            <person name="Morin E."/>
            <person name="Murat C."/>
            <person name="Sun H."/>
            <person name="Tunlid A."/>
            <person name="Henrissat B."/>
            <person name="Grigoriev I.V."/>
            <person name="Hibbett D.S."/>
            <person name="Martin F."/>
            <person name="Nordberg H.P."/>
            <person name="Cantor M.N."/>
            <person name="Hua S.X."/>
        </authorList>
    </citation>
    <scope>NUCLEOTIDE SEQUENCE [LARGE SCALE GENOMIC DNA]</scope>
    <source>
        <strain evidence="9 10">Foug A</strain>
    </source>
</reference>
<feature type="region of interest" description="Disordered" evidence="8">
    <location>
        <begin position="38"/>
        <end position="64"/>
    </location>
</feature>
<dbReference type="Pfam" id="PF10345">
    <property type="entry name" value="Cohesin_load"/>
    <property type="match status" value="1"/>
</dbReference>
<gene>
    <name evidence="9" type="ORF">SCLCIDRAFT_659560</name>
</gene>